<dbReference type="Gene3D" id="2.120.10.30">
    <property type="entry name" value="TolB, C-terminal domain"/>
    <property type="match status" value="1"/>
</dbReference>
<dbReference type="EMBL" id="SEOQ01001115">
    <property type="protein sequence ID" value="TFY53707.1"/>
    <property type="molecule type" value="Genomic_DNA"/>
</dbReference>
<dbReference type="PANTHER" id="PTHR11799">
    <property type="entry name" value="PARAOXONASE"/>
    <property type="match status" value="1"/>
</dbReference>
<comment type="caution">
    <text evidence="1">The sequence shown here is derived from an EMBL/GenBank/DDBJ whole genome shotgun (WGS) entry which is preliminary data.</text>
</comment>
<dbReference type="Proteomes" id="UP000298327">
    <property type="component" value="Unassembled WGS sequence"/>
</dbReference>
<proteinExistence type="predicted"/>
<dbReference type="OrthoDB" id="5307922at2759"/>
<evidence type="ECO:0000313" key="1">
    <source>
        <dbReference type="EMBL" id="TFY53707.1"/>
    </source>
</evidence>
<dbReference type="SUPFAM" id="SSF63829">
    <property type="entry name" value="Calcium-dependent phosphotriesterase"/>
    <property type="match status" value="1"/>
</dbReference>
<dbReference type="InterPro" id="IPR011042">
    <property type="entry name" value="6-blade_b-propeller_TolB-like"/>
</dbReference>
<organism evidence="1 2">
    <name type="scientific">Dentipellis fragilis</name>
    <dbReference type="NCBI Taxonomy" id="205917"/>
    <lineage>
        <taxon>Eukaryota</taxon>
        <taxon>Fungi</taxon>
        <taxon>Dikarya</taxon>
        <taxon>Basidiomycota</taxon>
        <taxon>Agaricomycotina</taxon>
        <taxon>Agaricomycetes</taxon>
        <taxon>Russulales</taxon>
        <taxon>Hericiaceae</taxon>
        <taxon>Dentipellis</taxon>
    </lineage>
</organism>
<dbReference type="InterPro" id="IPR051288">
    <property type="entry name" value="Serum_paraoxonase/arylesterase"/>
</dbReference>
<evidence type="ECO:0008006" key="3">
    <source>
        <dbReference type="Google" id="ProtNLM"/>
    </source>
</evidence>
<keyword evidence="2" id="KW-1185">Reference proteome</keyword>
<reference evidence="1 2" key="1">
    <citation type="submission" date="2019-02" db="EMBL/GenBank/DDBJ databases">
        <title>Genome sequencing of the rare red list fungi Dentipellis fragilis.</title>
        <authorList>
            <person name="Buettner E."/>
            <person name="Kellner H."/>
        </authorList>
    </citation>
    <scope>NUCLEOTIDE SEQUENCE [LARGE SCALE GENOMIC DNA]</scope>
    <source>
        <strain evidence="1 2">DSM 105465</strain>
    </source>
</reference>
<gene>
    <name evidence="1" type="ORF">EVG20_g9998</name>
</gene>
<name>A0A4Y9XWG6_9AGAM</name>
<evidence type="ECO:0000313" key="2">
    <source>
        <dbReference type="Proteomes" id="UP000298327"/>
    </source>
</evidence>
<accession>A0A4Y9XWG6</accession>
<dbReference type="PANTHER" id="PTHR11799:SF12">
    <property type="entry name" value="PARAOXONASE-RELATED"/>
    <property type="match status" value="1"/>
</dbReference>
<sequence length="387" mass="42081">MARIWLTVTAVVIAALAAFYQFTIQPILLATGVIGRVVESIGNTQCTGVPEFKACEKLILHDGLLYLACSTPESRKHWTPSLWPLNVTGLSTADYFATYNPSTKQITKLAFANFDDPRGYVSHGFDVVTSAADKNELFVYAVNHRPPVGANALEVGADSVIEVFKMARGGSVLTHVKTYEDERIIEPNDVVGFGDGKSFYFTNDKGAKTGYTRELEWLGLKRSSIVYCHADDGCKYALTGLPDTNGIARAPNDTYYVADAQFGGVRVLERQADNSLVLLDHIKTDRGIDNVAVDDNGAVWGSGFPKAFQFVHACAHPESGDRAPSSAIRITLNQGEGAFFGEKYKVEKVFEDDGQIASCTTSAVHDAKRGLLYLSGLCSPQLTICKL</sequence>
<protein>
    <recommendedName>
        <fullName evidence="3">SMP-30/Gluconolactonase/LRE-like region domain-containing protein</fullName>
    </recommendedName>
</protein>
<dbReference type="AlphaFoldDB" id="A0A4Y9XWG6"/>